<reference evidence="2" key="1">
    <citation type="submission" date="2011-06" db="EMBL/GenBank/DDBJ databases">
        <title>Complete genome sequence of Paenibacillus mucilaginosus KNP414.</title>
        <authorList>
            <person name="Wang J."/>
            <person name="Hu S."/>
            <person name="Hu X."/>
            <person name="Zhang B."/>
            <person name="Dong D."/>
            <person name="Zhang S."/>
            <person name="Zhao K."/>
            <person name="Wu D."/>
        </authorList>
    </citation>
    <scope>NUCLEOTIDE SEQUENCE [LARGE SCALE GENOMIC DNA]</scope>
    <source>
        <strain evidence="2">KNP414</strain>
    </source>
</reference>
<dbReference type="EMBL" id="CP002869">
    <property type="protein sequence ID" value="AEI38929.1"/>
    <property type="molecule type" value="Genomic_DNA"/>
</dbReference>
<dbReference type="PATRIC" id="fig|1036673.3.peg.262"/>
<name>F8FMC1_PAEMK</name>
<organism evidence="1 2">
    <name type="scientific">Paenibacillus mucilaginosus (strain KNP414)</name>
    <dbReference type="NCBI Taxonomy" id="1036673"/>
    <lineage>
        <taxon>Bacteria</taxon>
        <taxon>Bacillati</taxon>
        <taxon>Bacillota</taxon>
        <taxon>Bacilli</taxon>
        <taxon>Bacillales</taxon>
        <taxon>Paenibacillaceae</taxon>
        <taxon>Paenibacillus</taxon>
    </lineage>
</organism>
<gene>
    <name evidence="1" type="ordered locus">KNP414_00304</name>
</gene>
<sequence>MIPKHSHRKEPHEGAGSFLPYPDIPAFLQIAARACLYKHSKLQNYG</sequence>
<dbReference type="KEGG" id="pms:KNP414_00304"/>
<evidence type="ECO:0000313" key="1">
    <source>
        <dbReference type="EMBL" id="AEI38929.1"/>
    </source>
</evidence>
<dbReference type="Proteomes" id="UP000006620">
    <property type="component" value="Chromosome"/>
</dbReference>
<dbReference type="HOGENOM" id="CLU_3186648_0_0_9"/>
<accession>F8FMC1</accession>
<protein>
    <submittedName>
        <fullName evidence="1">Uncharacterized protein</fullName>
    </submittedName>
</protein>
<proteinExistence type="predicted"/>
<reference evidence="1 2" key="2">
    <citation type="journal article" date="2013" name="Genome Announc.">
        <title>Genome Sequence of Growth-Improving Paenibacillus mucilaginosus Strain KNP414.</title>
        <authorList>
            <person name="Lu J.J."/>
            <person name="Wang J.F."/>
            <person name="Hu X.F."/>
        </authorList>
    </citation>
    <scope>NUCLEOTIDE SEQUENCE [LARGE SCALE GENOMIC DNA]</scope>
    <source>
        <strain evidence="1 2">KNP414</strain>
    </source>
</reference>
<dbReference type="AlphaFoldDB" id="F8FMC1"/>
<evidence type="ECO:0000313" key="2">
    <source>
        <dbReference type="Proteomes" id="UP000006620"/>
    </source>
</evidence>